<dbReference type="InterPro" id="IPR016163">
    <property type="entry name" value="Ald_DH_C"/>
</dbReference>
<dbReference type="RefSeq" id="WP_054372296.1">
    <property type="nucleotide sequence ID" value="NZ_AZYO01000015.1"/>
</dbReference>
<name>A0A0M8PPX2_RHORH</name>
<dbReference type="InterPro" id="IPR016161">
    <property type="entry name" value="Ald_DH/histidinol_DH"/>
</dbReference>
<dbReference type="PATRIC" id="fig|1441923.3.peg.1919"/>
<reference evidence="11 12" key="1">
    <citation type="journal article" date="2015" name="Genome Announc.">
        <title>Draft Genome Sequence of Rhodococcus rhodochrous Strain KG-21, a Soil Isolate from Oil Fields of Krishna-Godavari Basin, India.</title>
        <authorList>
            <person name="Dawar C."/>
            <person name="Aggarwal R.K."/>
        </authorList>
    </citation>
    <scope>NUCLEOTIDE SEQUENCE [LARGE SCALE GENOMIC DNA]</scope>
    <source>
        <strain evidence="11 12">KG-21</strain>
    </source>
</reference>
<comment type="caution">
    <text evidence="11">The sequence shown here is derived from an EMBL/GenBank/DDBJ whole genome shotgun (WGS) entry which is preliminary data.</text>
</comment>
<dbReference type="GO" id="GO:0004657">
    <property type="term" value="F:proline dehydrogenase activity"/>
    <property type="evidence" value="ECO:0007669"/>
    <property type="project" value="UniProtKB-ARBA"/>
</dbReference>
<evidence type="ECO:0000256" key="1">
    <source>
        <dbReference type="ARBA" id="ARBA00004786"/>
    </source>
</evidence>
<gene>
    <name evidence="11" type="ORF">Z051_08685</name>
</gene>
<dbReference type="FunFam" id="3.40.309.10:FF:000005">
    <property type="entry name" value="1-pyrroline-5-carboxylate dehydrogenase 1"/>
    <property type="match status" value="1"/>
</dbReference>
<dbReference type="Proteomes" id="UP000037712">
    <property type="component" value="Unassembled WGS sequence"/>
</dbReference>
<dbReference type="InterPro" id="IPR005931">
    <property type="entry name" value="P5CDH/ALDH4A1"/>
</dbReference>
<dbReference type="AlphaFoldDB" id="A0A0M8PPX2"/>
<evidence type="ECO:0000313" key="11">
    <source>
        <dbReference type="EMBL" id="KOS56669.1"/>
    </source>
</evidence>
<comment type="pathway">
    <text evidence="1">Amino-acid degradation; L-proline degradation into L-glutamate; L-glutamate from L-proline: step 2/2.</text>
</comment>
<protein>
    <recommendedName>
        <fullName evidence="7">L-glutamate gamma-semialdehyde dehydrogenase</fullName>
        <ecNumber evidence="3">1.2.1.88</ecNumber>
    </recommendedName>
    <alternativeName>
        <fullName evidence="7">L-glutamate gamma-semialdehyde dehydrogenase</fullName>
    </alternativeName>
</protein>
<dbReference type="Gene3D" id="3.40.605.10">
    <property type="entry name" value="Aldehyde Dehydrogenase, Chain A, domain 1"/>
    <property type="match status" value="1"/>
</dbReference>
<evidence type="ECO:0000256" key="7">
    <source>
        <dbReference type="ARBA" id="ARBA00032259"/>
    </source>
</evidence>
<dbReference type="EC" id="1.2.1.88" evidence="3"/>
<dbReference type="Pfam" id="PF00171">
    <property type="entry name" value="Aldedh"/>
    <property type="match status" value="1"/>
</dbReference>
<dbReference type="EMBL" id="AZYO01000015">
    <property type="protein sequence ID" value="KOS56669.1"/>
    <property type="molecule type" value="Genomic_DNA"/>
</dbReference>
<dbReference type="Gene3D" id="3.40.309.10">
    <property type="entry name" value="Aldehyde Dehydrogenase, Chain A, domain 2"/>
    <property type="match status" value="1"/>
</dbReference>
<evidence type="ECO:0000256" key="3">
    <source>
        <dbReference type="ARBA" id="ARBA00012884"/>
    </source>
</evidence>
<evidence type="ECO:0000313" key="12">
    <source>
        <dbReference type="Proteomes" id="UP000037712"/>
    </source>
</evidence>
<dbReference type="PROSITE" id="PS00070">
    <property type="entry name" value="ALDEHYDE_DEHYDR_CYS"/>
    <property type="match status" value="1"/>
</dbReference>
<dbReference type="PANTHER" id="PTHR42862">
    <property type="entry name" value="DELTA-1-PYRROLINE-5-CARBOXYLATE DEHYDROGENASE 1, ISOFORM A-RELATED"/>
    <property type="match status" value="1"/>
</dbReference>
<sequence length="546" mass="59257">MDAVTAVPAPANEPVHTYAPGSPERERLTAKLKELAAEPVDVSHVVGGEHVHGEGDRFDIVQPHNHRAVLGTLRNATPADATAAVEAATAAAPAWREMSFDARAAVLLRAADLLAGPWRETLAAATMLGQSKSVQQAEIDAPCELVDFWRFNVHFARTLLADQPYSSPGVWNRMDYRPLEGFVYAITPFNFTAIAGNLPTAPALLGNTVVWKPAPTQSLAAYWTMRLLEAAGLPPGVINLITGDGRVASEVLLRDRRLAGIHFTGSTRTFQHLWREVGSRIDGYRTYPRLVGETGGKDFVLAHPSADPGVLSTALIRGAFEYQGQKCSAASRAFVPRSLWRRMRTEFLDEVESLTYGDVTDLSNFGGALIDRIAYEKVVGALERARDRESIEIAVGGGYDQWVGWFVRPTVLLTDDPGDESMCTEYFGPVLSVYVYDDAEPDAWGRVLDVVDRGAPYALTGSVIAEDRAAVEEATAALRFAAGNFYVNDKPTGAVVGQQPFGGGRASGTDDKAGSPLNLLRWVSARTIKETFVPPTDYRYPHMKGG</sequence>
<comment type="similarity">
    <text evidence="2">Belongs to the aldehyde dehydrogenase family.</text>
</comment>
<evidence type="ECO:0000256" key="6">
    <source>
        <dbReference type="ARBA" id="ARBA00023062"/>
    </source>
</evidence>
<dbReference type="InterPro" id="IPR015590">
    <property type="entry name" value="Aldehyde_DH_dom"/>
</dbReference>
<dbReference type="InterPro" id="IPR016162">
    <property type="entry name" value="Ald_DH_N"/>
</dbReference>
<dbReference type="InterPro" id="IPR050485">
    <property type="entry name" value="Proline_metab_enzyme"/>
</dbReference>
<dbReference type="UniPathway" id="UPA00261">
    <property type="reaction ID" value="UER00374"/>
</dbReference>
<dbReference type="SUPFAM" id="SSF53720">
    <property type="entry name" value="ALDH-like"/>
    <property type="match status" value="1"/>
</dbReference>
<comment type="catalytic activity">
    <reaction evidence="8">
        <text>L-glutamate 5-semialdehyde + NAD(+) + H2O = L-glutamate + NADH + 2 H(+)</text>
        <dbReference type="Rhea" id="RHEA:30235"/>
        <dbReference type="ChEBI" id="CHEBI:15377"/>
        <dbReference type="ChEBI" id="CHEBI:15378"/>
        <dbReference type="ChEBI" id="CHEBI:29985"/>
        <dbReference type="ChEBI" id="CHEBI:57540"/>
        <dbReference type="ChEBI" id="CHEBI:57945"/>
        <dbReference type="ChEBI" id="CHEBI:58066"/>
        <dbReference type="EC" id="1.2.1.88"/>
    </reaction>
</comment>
<evidence type="ECO:0000256" key="5">
    <source>
        <dbReference type="ARBA" id="ARBA00023027"/>
    </source>
</evidence>
<accession>A0A0M8PPX2</accession>
<evidence type="ECO:0000256" key="2">
    <source>
        <dbReference type="ARBA" id="ARBA00009986"/>
    </source>
</evidence>
<reference evidence="12" key="2">
    <citation type="submission" date="2015-01" db="EMBL/GenBank/DDBJ databases">
        <title>Draft genome sequence of potential hydrocarbon metabolising strain of Rhodococcus rhodochrous.</title>
        <authorList>
            <person name="Aggarwal R.K."/>
            <person name="Dawar C."/>
        </authorList>
    </citation>
    <scope>NUCLEOTIDE SEQUENCE [LARGE SCALE GENOMIC DNA]</scope>
    <source>
        <strain evidence="12">KG-21</strain>
    </source>
</reference>
<evidence type="ECO:0000259" key="10">
    <source>
        <dbReference type="Pfam" id="PF00171"/>
    </source>
</evidence>
<keyword evidence="4" id="KW-0560">Oxidoreductase</keyword>
<dbReference type="PANTHER" id="PTHR42862:SF1">
    <property type="entry name" value="DELTA-1-PYRROLINE-5-CARBOXYLATE DEHYDROGENASE 2, ISOFORM A-RELATED"/>
    <property type="match status" value="1"/>
</dbReference>
<feature type="region of interest" description="Disordered" evidence="9">
    <location>
        <begin position="1"/>
        <end position="22"/>
    </location>
</feature>
<organism evidence="11 12">
    <name type="scientific">Rhodococcus rhodochrous KG-21</name>
    <dbReference type="NCBI Taxonomy" id="1441923"/>
    <lineage>
        <taxon>Bacteria</taxon>
        <taxon>Bacillati</taxon>
        <taxon>Actinomycetota</taxon>
        <taxon>Actinomycetes</taxon>
        <taxon>Mycobacteriales</taxon>
        <taxon>Nocardiaceae</taxon>
        <taxon>Rhodococcus</taxon>
    </lineage>
</organism>
<dbReference type="InterPro" id="IPR016160">
    <property type="entry name" value="Ald_DH_CS_CYS"/>
</dbReference>
<dbReference type="GO" id="GO:0003842">
    <property type="term" value="F:L-glutamate gamma-semialdehyde dehydrogenase activity"/>
    <property type="evidence" value="ECO:0007669"/>
    <property type="project" value="UniProtKB-EC"/>
</dbReference>
<dbReference type="NCBIfam" id="TIGR01236">
    <property type="entry name" value="D1pyr5carbox1"/>
    <property type="match status" value="1"/>
</dbReference>
<feature type="domain" description="Aldehyde dehydrogenase" evidence="10">
    <location>
        <begin position="51"/>
        <end position="517"/>
    </location>
</feature>
<keyword evidence="5" id="KW-0520">NAD</keyword>
<dbReference type="GO" id="GO:0010133">
    <property type="term" value="P:L-proline catabolic process to L-glutamate"/>
    <property type="evidence" value="ECO:0007669"/>
    <property type="project" value="UniProtKB-UniPathway"/>
</dbReference>
<dbReference type="FunFam" id="3.40.605.10:FF:000006">
    <property type="entry name" value="1-pyrroline-5-carboxylate dehydrogenase"/>
    <property type="match status" value="1"/>
</dbReference>
<proteinExistence type="inferred from homology"/>
<keyword evidence="6" id="KW-0642">Proline metabolism</keyword>
<evidence type="ECO:0000256" key="4">
    <source>
        <dbReference type="ARBA" id="ARBA00023002"/>
    </source>
</evidence>
<dbReference type="GO" id="GO:0009898">
    <property type="term" value="C:cytoplasmic side of plasma membrane"/>
    <property type="evidence" value="ECO:0007669"/>
    <property type="project" value="TreeGrafter"/>
</dbReference>
<evidence type="ECO:0000256" key="8">
    <source>
        <dbReference type="ARBA" id="ARBA00048142"/>
    </source>
</evidence>
<evidence type="ECO:0000256" key="9">
    <source>
        <dbReference type="SAM" id="MobiDB-lite"/>
    </source>
</evidence>